<evidence type="ECO:0000313" key="2">
    <source>
        <dbReference type="Proteomes" id="UP000000268"/>
    </source>
</evidence>
<accession>B0C0N8</accession>
<keyword evidence="2" id="KW-1185">Reference proteome</keyword>
<reference evidence="1 2" key="1">
    <citation type="journal article" date="2008" name="Proc. Natl. Acad. Sci. U.S.A.">
        <title>Niche adaptation and genome expansion in the chlorophyll d-producing cyanobacterium Acaryochloris marina.</title>
        <authorList>
            <person name="Swingley W.D."/>
            <person name="Chen M."/>
            <person name="Cheung P.C."/>
            <person name="Conrad A.L."/>
            <person name="Dejesa L.C."/>
            <person name="Hao J."/>
            <person name="Honchak B.M."/>
            <person name="Karbach L.E."/>
            <person name="Kurdoglu A."/>
            <person name="Lahiri S."/>
            <person name="Mastrian S.D."/>
            <person name="Miyashita H."/>
            <person name="Page L."/>
            <person name="Ramakrishna P."/>
            <person name="Satoh S."/>
            <person name="Sattley W.M."/>
            <person name="Shimada Y."/>
            <person name="Taylor H.L."/>
            <person name="Tomo T."/>
            <person name="Tsuchiya T."/>
            <person name="Wang Z.T."/>
            <person name="Raymond J."/>
            <person name="Mimuro M."/>
            <person name="Blankenship R.E."/>
            <person name="Touchman J.W."/>
        </authorList>
    </citation>
    <scope>NUCLEOTIDE SEQUENCE [LARGE SCALE GENOMIC DNA]</scope>
    <source>
        <strain evidence="2">MBIC 11017</strain>
    </source>
</reference>
<dbReference type="AlphaFoldDB" id="B0C0N8"/>
<dbReference type="KEGG" id="amr:AM1_0970"/>
<name>B0C0N8_ACAM1</name>
<dbReference type="Proteomes" id="UP000000268">
    <property type="component" value="Chromosome"/>
</dbReference>
<evidence type="ECO:0000313" key="1">
    <source>
        <dbReference type="EMBL" id="ABW26012.1"/>
    </source>
</evidence>
<dbReference type="HOGENOM" id="CLU_2857325_0_0_3"/>
<organism evidence="1 2">
    <name type="scientific">Acaryochloris marina (strain MBIC 11017)</name>
    <dbReference type="NCBI Taxonomy" id="329726"/>
    <lineage>
        <taxon>Bacteria</taxon>
        <taxon>Bacillati</taxon>
        <taxon>Cyanobacteriota</taxon>
        <taxon>Cyanophyceae</taxon>
        <taxon>Acaryochloridales</taxon>
        <taxon>Acaryochloridaceae</taxon>
        <taxon>Acaryochloris</taxon>
    </lineage>
</organism>
<sequence length="64" mass="7137">MKANPLGNWCKSILANAALSEVERCCQWIRSGILIVQATISQKTLPSNMNPALFWVIQTQVGHR</sequence>
<dbReference type="EMBL" id="CP000828">
    <property type="protein sequence ID" value="ABW26012.1"/>
    <property type="molecule type" value="Genomic_DNA"/>
</dbReference>
<dbReference type="STRING" id="329726.AM1_0970"/>
<gene>
    <name evidence="1" type="ordered locus">AM1_0970</name>
</gene>
<protein>
    <submittedName>
        <fullName evidence="1">Uncharacterized protein</fullName>
    </submittedName>
</protein>
<proteinExistence type="predicted"/>